<dbReference type="InParanoid" id="T1EZ67"/>
<evidence type="ECO:0000256" key="1">
    <source>
        <dbReference type="SAM" id="MobiDB-lite"/>
    </source>
</evidence>
<reference evidence="4" key="1">
    <citation type="submission" date="2012-12" db="EMBL/GenBank/DDBJ databases">
        <authorList>
            <person name="Hellsten U."/>
            <person name="Grimwood J."/>
            <person name="Chapman J.A."/>
            <person name="Shapiro H."/>
            <person name="Aerts A."/>
            <person name="Otillar R.P."/>
            <person name="Terry A.Y."/>
            <person name="Boore J.L."/>
            <person name="Simakov O."/>
            <person name="Marletaz F."/>
            <person name="Cho S.-J."/>
            <person name="Edsinger-Gonzales E."/>
            <person name="Havlak P."/>
            <person name="Kuo D.-H."/>
            <person name="Larsson T."/>
            <person name="Lv J."/>
            <person name="Arendt D."/>
            <person name="Savage R."/>
            <person name="Osoegawa K."/>
            <person name="de Jong P."/>
            <person name="Lindberg D.R."/>
            <person name="Seaver E.C."/>
            <person name="Weisblat D.A."/>
            <person name="Putnam N.H."/>
            <person name="Grigoriev I.V."/>
            <person name="Rokhsar D.S."/>
        </authorList>
    </citation>
    <scope>NUCLEOTIDE SEQUENCE</scope>
</reference>
<dbReference type="HOGENOM" id="CLU_2052123_0_0_1"/>
<dbReference type="AlphaFoldDB" id="T1EZ67"/>
<dbReference type="KEGG" id="hro:HELRODRAFT_167261"/>
<dbReference type="CTD" id="20201867"/>
<sequence length="120" mass="13704">MVVEILEEKLDREYCDNAAKLMIQSGVAESSSSSSSSSSGHHHHQDQRNDVTVRCRRCGGSGSDDEVYDSCRHHGGHDQRCDIFRNLPQSWEPMSNNETFKCKITILRLFTFLVVRILYL</sequence>
<dbReference type="GeneID" id="20201867"/>
<gene>
    <name evidence="3" type="primary">20201867</name>
    <name evidence="2" type="ORF">HELRODRAFT_167261</name>
</gene>
<reference evidence="3" key="3">
    <citation type="submission" date="2015-06" db="UniProtKB">
        <authorList>
            <consortium name="EnsemblMetazoa"/>
        </authorList>
    </citation>
    <scope>IDENTIFICATION</scope>
</reference>
<proteinExistence type="predicted"/>
<name>T1EZ67_HELRO</name>
<evidence type="ECO:0000313" key="3">
    <source>
        <dbReference type="EnsemblMetazoa" id="HelroP167261"/>
    </source>
</evidence>
<protein>
    <submittedName>
        <fullName evidence="2 3">Uncharacterized protein</fullName>
    </submittedName>
</protein>
<dbReference type="EnsemblMetazoa" id="HelroT167261">
    <property type="protein sequence ID" value="HelroP167261"/>
    <property type="gene ID" value="HelroG167261"/>
</dbReference>
<dbReference type="EMBL" id="KB095858">
    <property type="protein sequence ID" value="ESO10763.1"/>
    <property type="molecule type" value="Genomic_DNA"/>
</dbReference>
<feature type="compositionally biased region" description="Low complexity" evidence="1">
    <location>
        <begin position="30"/>
        <end position="39"/>
    </location>
</feature>
<organism evidence="3 4">
    <name type="scientific">Helobdella robusta</name>
    <name type="common">Californian leech</name>
    <dbReference type="NCBI Taxonomy" id="6412"/>
    <lineage>
        <taxon>Eukaryota</taxon>
        <taxon>Metazoa</taxon>
        <taxon>Spiralia</taxon>
        <taxon>Lophotrochozoa</taxon>
        <taxon>Annelida</taxon>
        <taxon>Clitellata</taxon>
        <taxon>Hirudinea</taxon>
        <taxon>Rhynchobdellida</taxon>
        <taxon>Glossiphoniidae</taxon>
        <taxon>Helobdella</taxon>
    </lineage>
</organism>
<reference evidence="2 4" key="2">
    <citation type="journal article" date="2013" name="Nature">
        <title>Insights into bilaterian evolution from three spiralian genomes.</title>
        <authorList>
            <person name="Simakov O."/>
            <person name="Marletaz F."/>
            <person name="Cho S.J."/>
            <person name="Edsinger-Gonzales E."/>
            <person name="Havlak P."/>
            <person name="Hellsten U."/>
            <person name="Kuo D.H."/>
            <person name="Larsson T."/>
            <person name="Lv J."/>
            <person name="Arendt D."/>
            <person name="Savage R."/>
            <person name="Osoegawa K."/>
            <person name="de Jong P."/>
            <person name="Grimwood J."/>
            <person name="Chapman J.A."/>
            <person name="Shapiro H."/>
            <person name="Aerts A."/>
            <person name="Otillar R.P."/>
            <person name="Terry A.Y."/>
            <person name="Boore J.L."/>
            <person name="Grigoriev I.V."/>
            <person name="Lindberg D.R."/>
            <person name="Seaver E.C."/>
            <person name="Weisblat D.A."/>
            <person name="Putnam N.H."/>
            <person name="Rokhsar D.S."/>
        </authorList>
    </citation>
    <scope>NUCLEOTIDE SEQUENCE</scope>
</reference>
<evidence type="ECO:0000313" key="4">
    <source>
        <dbReference type="Proteomes" id="UP000015101"/>
    </source>
</evidence>
<accession>T1EZ67</accession>
<feature type="region of interest" description="Disordered" evidence="1">
    <location>
        <begin position="26"/>
        <end position="51"/>
    </location>
</feature>
<evidence type="ECO:0000313" key="2">
    <source>
        <dbReference type="EMBL" id="ESO10763.1"/>
    </source>
</evidence>
<dbReference type="Proteomes" id="UP000015101">
    <property type="component" value="Unassembled WGS sequence"/>
</dbReference>
<dbReference type="RefSeq" id="XP_009011032.1">
    <property type="nucleotide sequence ID" value="XM_009012784.1"/>
</dbReference>
<keyword evidence="4" id="KW-1185">Reference proteome</keyword>
<dbReference type="EMBL" id="AMQM01002741">
    <property type="status" value="NOT_ANNOTATED_CDS"/>
    <property type="molecule type" value="Genomic_DNA"/>
</dbReference>